<protein>
    <submittedName>
        <fullName evidence="1">Uncharacterized protein</fullName>
    </submittedName>
</protein>
<comment type="caution">
    <text evidence="1">The sequence shown here is derived from an EMBL/GenBank/DDBJ whole genome shotgun (WGS) entry which is preliminary data.</text>
</comment>
<proteinExistence type="predicted"/>
<name>A0ACB8Y2W4_ARCLA</name>
<reference evidence="2" key="1">
    <citation type="journal article" date="2022" name="Mol. Ecol. Resour.">
        <title>The genomes of chicory, endive, great burdock and yacon provide insights into Asteraceae palaeo-polyploidization history and plant inulin production.</title>
        <authorList>
            <person name="Fan W."/>
            <person name="Wang S."/>
            <person name="Wang H."/>
            <person name="Wang A."/>
            <person name="Jiang F."/>
            <person name="Liu H."/>
            <person name="Zhao H."/>
            <person name="Xu D."/>
            <person name="Zhang Y."/>
        </authorList>
    </citation>
    <scope>NUCLEOTIDE SEQUENCE [LARGE SCALE GENOMIC DNA]</scope>
    <source>
        <strain evidence="2">cv. Niubang</strain>
    </source>
</reference>
<evidence type="ECO:0000313" key="1">
    <source>
        <dbReference type="EMBL" id="KAI3678129.1"/>
    </source>
</evidence>
<evidence type="ECO:0000313" key="2">
    <source>
        <dbReference type="Proteomes" id="UP001055879"/>
    </source>
</evidence>
<gene>
    <name evidence="1" type="ORF">L6452_37410</name>
</gene>
<sequence>MIILNPSSSTVLLTVLHDVIHHLRHLKQTQYHQNFLHDRLLLQLATDVTVPPTVCPCGQANDMANLLAKGVSTVDGVDDDGSTVAKIDSNLKQSWKVMVMVGCHWNMLVVLGRRK</sequence>
<dbReference type="EMBL" id="CM042060">
    <property type="protein sequence ID" value="KAI3678129.1"/>
    <property type="molecule type" value="Genomic_DNA"/>
</dbReference>
<organism evidence="1 2">
    <name type="scientific">Arctium lappa</name>
    <name type="common">Greater burdock</name>
    <name type="synonym">Lappa major</name>
    <dbReference type="NCBI Taxonomy" id="4217"/>
    <lineage>
        <taxon>Eukaryota</taxon>
        <taxon>Viridiplantae</taxon>
        <taxon>Streptophyta</taxon>
        <taxon>Embryophyta</taxon>
        <taxon>Tracheophyta</taxon>
        <taxon>Spermatophyta</taxon>
        <taxon>Magnoliopsida</taxon>
        <taxon>eudicotyledons</taxon>
        <taxon>Gunneridae</taxon>
        <taxon>Pentapetalae</taxon>
        <taxon>asterids</taxon>
        <taxon>campanulids</taxon>
        <taxon>Asterales</taxon>
        <taxon>Asteraceae</taxon>
        <taxon>Carduoideae</taxon>
        <taxon>Cardueae</taxon>
        <taxon>Arctiinae</taxon>
        <taxon>Arctium</taxon>
    </lineage>
</organism>
<accession>A0ACB8Y2W4</accession>
<reference evidence="1 2" key="2">
    <citation type="journal article" date="2022" name="Mol. Ecol. Resour.">
        <title>The genomes of chicory, endive, great burdock and yacon provide insights into Asteraceae paleo-polyploidization history and plant inulin production.</title>
        <authorList>
            <person name="Fan W."/>
            <person name="Wang S."/>
            <person name="Wang H."/>
            <person name="Wang A."/>
            <person name="Jiang F."/>
            <person name="Liu H."/>
            <person name="Zhao H."/>
            <person name="Xu D."/>
            <person name="Zhang Y."/>
        </authorList>
    </citation>
    <scope>NUCLEOTIDE SEQUENCE [LARGE SCALE GENOMIC DNA]</scope>
    <source>
        <strain evidence="2">cv. Niubang</strain>
    </source>
</reference>
<keyword evidence="2" id="KW-1185">Reference proteome</keyword>
<dbReference type="Proteomes" id="UP001055879">
    <property type="component" value="Linkage Group LG14"/>
</dbReference>